<dbReference type="RefSeq" id="WP_222961531.1">
    <property type="nucleotide sequence ID" value="NZ_JAINZZ010000005.1"/>
</dbReference>
<protein>
    <recommendedName>
        <fullName evidence="4">Integral membrane protein</fullName>
    </recommendedName>
</protein>
<keyword evidence="1" id="KW-0472">Membrane</keyword>
<dbReference type="EMBL" id="JAINZZ010000005">
    <property type="protein sequence ID" value="MBY8877392.1"/>
    <property type="molecule type" value="Genomic_DNA"/>
</dbReference>
<keyword evidence="1" id="KW-1133">Transmembrane helix</keyword>
<sequence>MLGETTPVRTGRRAAAARWLDRALTASIFGGRTVLHRFLRADLANFDGLPYTDASPRDRQRRAVLYASLRLRGAEGITRARIRYNAILFVAVLSTSILIARLRDAIGDYAPPPVKPSSQQTDTYLGPVNALILGIGIAVLCASVLHRFLKRRPRLIAFPSQMWAAQSTLPGLSAALTASLSQRIGIHSTWGYFWNGLVVTWNLQLLYLAITAGFGIPVSWAVARRCRPTDRLLLETTALAADVHARTRRRRTREAPYLLCRRLDHLALMAEHDLVLPYQGPRTVRRELRQPALRIAAVYRQHRLPLITASTPEAADRVVASLMAAAEALATGDRAALLANAPDHVNERNIFRRLVTRLWPAALFVTAGALLPLIPSIATQSGVASSLRWSLIVAGVLTFVAGQDTATRIGTPLDKALPWRA</sequence>
<evidence type="ECO:0000256" key="1">
    <source>
        <dbReference type="SAM" id="Phobius"/>
    </source>
</evidence>
<organism evidence="2 3">
    <name type="scientific">Actinacidiphila acidipaludis</name>
    <dbReference type="NCBI Taxonomy" id="2873382"/>
    <lineage>
        <taxon>Bacteria</taxon>
        <taxon>Bacillati</taxon>
        <taxon>Actinomycetota</taxon>
        <taxon>Actinomycetes</taxon>
        <taxon>Kitasatosporales</taxon>
        <taxon>Streptomycetaceae</taxon>
        <taxon>Actinacidiphila</taxon>
    </lineage>
</organism>
<evidence type="ECO:0000313" key="3">
    <source>
        <dbReference type="Proteomes" id="UP000778578"/>
    </source>
</evidence>
<feature type="transmembrane region" description="Helical" evidence="1">
    <location>
        <begin position="358"/>
        <end position="377"/>
    </location>
</feature>
<gene>
    <name evidence="2" type="ORF">K7862_07020</name>
</gene>
<name>A0ABS7Q2M3_9ACTN</name>
<keyword evidence="1" id="KW-0812">Transmembrane</keyword>
<feature type="transmembrane region" description="Helical" evidence="1">
    <location>
        <begin position="82"/>
        <end position="103"/>
    </location>
</feature>
<dbReference type="Proteomes" id="UP000778578">
    <property type="component" value="Unassembled WGS sequence"/>
</dbReference>
<keyword evidence="3" id="KW-1185">Reference proteome</keyword>
<proteinExistence type="predicted"/>
<comment type="caution">
    <text evidence="2">The sequence shown here is derived from an EMBL/GenBank/DDBJ whole genome shotgun (WGS) entry which is preliminary data.</text>
</comment>
<evidence type="ECO:0008006" key="4">
    <source>
        <dbReference type="Google" id="ProtNLM"/>
    </source>
</evidence>
<reference evidence="2 3" key="1">
    <citation type="submission" date="2021-08" db="EMBL/GenBank/DDBJ databases">
        <title>WGS of actinomycetes from Thailand.</title>
        <authorList>
            <person name="Thawai C."/>
        </authorList>
    </citation>
    <scope>NUCLEOTIDE SEQUENCE [LARGE SCALE GENOMIC DNA]</scope>
    <source>
        <strain evidence="2 3">PLK6-54</strain>
    </source>
</reference>
<accession>A0ABS7Q2M3</accession>
<feature type="transmembrane region" description="Helical" evidence="1">
    <location>
        <begin position="123"/>
        <end position="149"/>
    </location>
</feature>
<evidence type="ECO:0000313" key="2">
    <source>
        <dbReference type="EMBL" id="MBY8877392.1"/>
    </source>
</evidence>
<feature type="transmembrane region" description="Helical" evidence="1">
    <location>
        <begin position="205"/>
        <end position="223"/>
    </location>
</feature>
<feature type="transmembrane region" description="Helical" evidence="1">
    <location>
        <begin position="169"/>
        <end position="193"/>
    </location>
</feature>